<name>A0ABZ1WK81_9ACTN</name>
<organism evidence="3 4">
    <name type="scientific">Kitasatospora herbaricolor</name>
    <dbReference type="NCBI Taxonomy" id="68217"/>
    <lineage>
        <taxon>Bacteria</taxon>
        <taxon>Bacillati</taxon>
        <taxon>Actinomycetota</taxon>
        <taxon>Actinomycetes</taxon>
        <taxon>Kitasatosporales</taxon>
        <taxon>Streptomycetaceae</taxon>
        <taxon>Kitasatospora</taxon>
    </lineage>
</organism>
<reference evidence="3 4" key="1">
    <citation type="submission" date="2022-10" db="EMBL/GenBank/DDBJ databases">
        <title>The complete genomes of actinobacterial strains from the NBC collection.</title>
        <authorList>
            <person name="Joergensen T.S."/>
            <person name="Alvarez Arevalo M."/>
            <person name="Sterndorff E.B."/>
            <person name="Faurdal D."/>
            <person name="Vuksanovic O."/>
            <person name="Mourched A.-S."/>
            <person name="Charusanti P."/>
            <person name="Shaw S."/>
            <person name="Blin K."/>
            <person name="Weber T."/>
        </authorList>
    </citation>
    <scope>NUCLEOTIDE SEQUENCE [LARGE SCALE GENOMIC DNA]</scope>
    <source>
        <strain evidence="3 4">NBC_01247</strain>
    </source>
</reference>
<evidence type="ECO:0000313" key="4">
    <source>
        <dbReference type="Proteomes" id="UP001432014"/>
    </source>
</evidence>
<feature type="region of interest" description="Disordered" evidence="1">
    <location>
        <begin position="21"/>
        <end position="46"/>
    </location>
</feature>
<feature type="compositionally biased region" description="Basic and acidic residues" evidence="1">
    <location>
        <begin position="135"/>
        <end position="144"/>
    </location>
</feature>
<dbReference type="EMBL" id="CP108482">
    <property type="protein sequence ID" value="WUS54054.1"/>
    <property type="molecule type" value="Genomic_DNA"/>
</dbReference>
<dbReference type="RefSeq" id="WP_329492671.1">
    <property type="nucleotide sequence ID" value="NZ_CP108460.1"/>
</dbReference>
<dbReference type="EMBL" id="CP108482">
    <property type="protein sequence ID" value="WUS61292.1"/>
    <property type="molecule type" value="Genomic_DNA"/>
</dbReference>
<evidence type="ECO:0000313" key="3">
    <source>
        <dbReference type="EMBL" id="WUS61292.1"/>
    </source>
</evidence>
<proteinExistence type="predicted"/>
<feature type="region of interest" description="Disordered" evidence="1">
    <location>
        <begin position="124"/>
        <end position="144"/>
    </location>
</feature>
<keyword evidence="4" id="KW-1185">Reference proteome</keyword>
<feature type="compositionally biased region" description="Polar residues" evidence="1">
    <location>
        <begin position="25"/>
        <end position="41"/>
    </location>
</feature>
<protein>
    <submittedName>
        <fullName evidence="3">Uncharacterized protein</fullName>
    </submittedName>
</protein>
<evidence type="ECO:0000256" key="1">
    <source>
        <dbReference type="SAM" id="MobiDB-lite"/>
    </source>
</evidence>
<sequence>MDFEALRTELHRTVDEIIDRHLDRTPSSGRNPAESVSATGETKTEWSYRWPGGGVENFHRAQWYEVAGDRGRHRVLVAWAQRSAWGKEDRLRAIVFLQQGQATSTTYYPLTEFVETDDDRFAATIPRPSRPRAQLRTEDPRPDRFSGHVVERADALFESIAQSSSVRLVLEEGDEEEMVRHGYWVASLRNRF</sequence>
<accession>A0ABZ1WK81</accession>
<evidence type="ECO:0000313" key="2">
    <source>
        <dbReference type="EMBL" id="WUS54054.1"/>
    </source>
</evidence>
<dbReference type="Proteomes" id="UP001432014">
    <property type="component" value="Chromosome"/>
</dbReference>
<gene>
    <name evidence="2" type="ORF">OG469_00190</name>
    <name evidence="3" type="ORF">OG469_40830</name>
</gene>